<evidence type="ECO:0000256" key="7">
    <source>
        <dbReference type="ARBA" id="ARBA00023004"/>
    </source>
</evidence>
<keyword evidence="12" id="KW-1185">Reference proteome</keyword>
<evidence type="ECO:0000313" key="12">
    <source>
        <dbReference type="Proteomes" id="UP000193986"/>
    </source>
</evidence>
<dbReference type="STRING" id="71784.A0A1Y2AGX5"/>
<evidence type="ECO:0000256" key="1">
    <source>
        <dbReference type="ARBA" id="ARBA00001971"/>
    </source>
</evidence>
<dbReference type="Gene3D" id="1.10.630.10">
    <property type="entry name" value="Cytochrome P450"/>
    <property type="match status" value="1"/>
</dbReference>
<comment type="pathway">
    <text evidence="2">Secondary metabolite biosynthesis.</text>
</comment>
<dbReference type="SUPFAM" id="SSF48264">
    <property type="entry name" value="Cytochrome P450"/>
    <property type="match status" value="2"/>
</dbReference>
<dbReference type="PANTHER" id="PTHR24305:SF166">
    <property type="entry name" value="CYTOCHROME P450 12A4, MITOCHONDRIAL-RELATED"/>
    <property type="match status" value="1"/>
</dbReference>
<dbReference type="OrthoDB" id="1470350at2759"/>
<comment type="cofactor">
    <cofactor evidence="1 9">
        <name>heme</name>
        <dbReference type="ChEBI" id="CHEBI:30413"/>
    </cofactor>
</comment>
<feature type="binding site" description="axial binding residue" evidence="9">
    <location>
        <position position="515"/>
    </location>
    <ligand>
        <name>heme</name>
        <dbReference type="ChEBI" id="CHEBI:30413"/>
    </ligand>
    <ligandPart>
        <name>Fe</name>
        <dbReference type="ChEBI" id="CHEBI:18248"/>
    </ligandPart>
</feature>
<dbReference type="PROSITE" id="PS00086">
    <property type="entry name" value="CYTOCHROME_P450"/>
    <property type="match status" value="1"/>
</dbReference>
<dbReference type="GO" id="GO:0004497">
    <property type="term" value="F:monooxygenase activity"/>
    <property type="evidence" value="ECO:0007669"/>
    <property type="project" value="UniProtKB-KW"/>
</dbReference>
<dbReference type="Proteomes" id="UP000193986">
    <property type="component" value="Unassembled WGS sequence"/>
</dbReference>
<dbReference type="GO" id="GO:0016705">
    <property type="term" value="F:oxidoreductase activity, acting on paired donors, with incorporation or reduction of molecular oxygen"/>
    <property type="evidence" value="ECO:0007669"/>
    <property type="project" value="InterPro"/>
</dbReference>
<evidence type="ECO:0000256" key="6">
    <source>
        <dbReference type="ARBA" id="ARBA00023002"/>
    </source>
</evidence>
<keyword evidence="6 10" id="KW-0560">Oxidoreductase</keyword>
<dbReference type="EMBL" id="MCFC01000105">
    <property type="protein sequence ID" value="ORY21756.1"/>
    <property type="molecule type" value="Genomic_DNA"/>
</dbReference>
<proteinExistence type="inferred from homology"/>
<dbReference type="InterPro" id="IPR001128">
    <property type="entry name" value="Cyt_P450"/>
</dbReference>
<dbReference type="InterPro" id="IPR017972">
    <property type="entry name" value="Cyt_P450_CS"/>
</dbReference>
<evidence type="ECO:0000256" key="9">
    <source>
        <dbReference type="PIRSR" id="PIRSR602401-1"/>
    </source>
</evidence>
<keyword evidence="4 9" id="KW-0349">Heme</keyword>
<evidence type="ECO:0000313" key="11">
    <source>
        <dbReference type="EMBL" id="ORY21756.1"/>
    </source>
</evidence>
<evidence type="ECO:0000256" key="2">
    <source>
        <dbReference type="ARBA" id="ARBA00005179"/>
    </source>
</evidence>
<dbReference type="AlphaFoldDB" id="A0A1Y2AGX5"/>
<dbReference type="InParanoid" id="A0A1Y2AGX5"/>
<dbReference type="PANTHER" id="PTHR24305">
    <property type="entry name" value="CYTOCHROME P450"/>
    <property type="match status" value="1"/>
</dbReference>
<keyword evidence="8 10" id="KW-0503">Monooxygenase</keyword>
<dbReference type="PRINTS" id="PR00385">
    <property type="entry name" value="P450"/>
</dbReference>
<evidence type="ECO:0000256" key="8">
    <source>
        <dbReference type="ARBA" id="ARBA00023033"/>
    </source>
</evidence>
<sequence length="572" mass="64110">MVAVYLAFAVVILWFGRRWILSLLTPRSIPGIPAYPDPVPVLGDIPRLAASMKATNGFIGFMDKVAKDLGPIAQVRISFLNTMVVVTDYQSIDNILTKQTQHCDRDSHTIKAFRTILPRALISLPTNDMWKHHRRIIGTAMTSKYLSLTTPRANESVKELVNLWRRKASVCEGRAWAAEGDMESAALDAICGMAFGHSWGIIPSYSSQLVEGEYPTGINGEVVFDTVRPELAESTWAIFNSLPTTSSFPYILHKIRTLSPTYRRHARRLDRFLDAKLADSRARAESVGAEVAVDVADNTLDLMTARQLRGDDWMPDDEMKDEVFQYLVAGTETSGCTLAWWLKYMTNHPEVQRKLRKHMLEKLPEMQDRPPKFEDLNATNTPYLEAVVHETLRLSRTAGGYSREVTQDVTVLGKVIPKGCTIIIPTVTGLEDRSTPVYGPDPNALGSDSVDPDDIAERMDASLEVLRPGSAKRKVGFWKPGSGFNFDPERWLNEQGHFDINAGPSLPFSAGQRGCFGKNLAMLELRFFISQLNQTFFFAPVSDALNSFDMYQTVTTHPRQCFIRPVSWDSDL</sequence>
<reference evidence="11 12" key="1">
    <citation type="submission" date="2016-07" db="EMBL/GenBank/DDBJ databases">
        <title>Pervasive Adenine N6-methylation of Active Genes in Fungi.</title>
        <authorList>
            <consortium name="DOE Joint Genome Institute"/>
            <person name="Mondo S.J."/>
            <person name="Dannebaum R.O."/>
            <person name="Kuo R.C."/>
            <person name="Labutti K."/>
            <person name="Haridas S."/>
            <person name="Kuo A."/>
            <person name="Salamov A."/>
            <person name="Ahrendt S.R."/>
            <person name="Lipzen A."/>
            <person name="Sullivan W."/>
            <person name="Andreopoulos W.B."/>
            <person name="Clum A."/>
            <person name="Lindquist E."/>
            <person name="Daum C."/>
            <person name="Ramamoorthy G.K."/>
            <person name="Gryganskyi A."/>
            <person name="Culley D."/>
            <person name="Magnuson J.K."/>
            <person name="James T.Y."/>
            <person name="O'Malley M.A."/>
            <person name="Stajich J.E."/>
            <person name="Spatafora J.W."/>
            <person name="Visel A."/>
            <person name="Grigoriev I.V."/>
        </authorList>
    </citation>
    <scope>NUCLEOTIDE SEQUENCE [LARGE SCALE GENOMIC DNA]</scope>
    <source>
        <strain evidence="11 12">68-887.2</strain>
    </source>
</reference>
<protein>
    <submittedName>
        <fullName evidence="11">Cytochrome P450</fullName>
    </submittedName>
</protein>
<keyword evidence="5 9" id="KW-0479">Metal-binding</keyword>
<evidence type="ECO:0000256" key="10">
    <source>
        <dbReference type="RuleBase" id="RU000461"/>
    </source>
</evidence>
<name>A0A1Y2AGX5_9TREE</name>
<comment type="caution">
    <text evidence="11">The sequence shown here is derived from an EMBL/GenBank/DDBJ whole genome shotgun (WGS) entry which is preliminary data.</text>
</comment>
<gene>
    <name evidence="11" type="ORF">BCR39DRAFT_553062</name>
</gene>
<accession>A0A1Y2AGX5</accession>
<dbReference type="InterPro" id="IPR050121">
    <property type="entry name" value="Cytochrome_P450_monoxygenase"/>
</dbReference>
<dbReference type="InterPro" id="IPR036396">
    <property type="entry name" value="Cyt_P450_sf"/>
</dbReference>
<dbReference type="PRINTS" id="PR00463">
    <property type="entry name" value="EP450I"/>
</dbReference>
<keyword evidence="7 9" id="KW-0408">Iron</keyword>
<dbReference type="GO" id="GO:0020037">
    <property type="term" value="F:heme binding"/>
    <property type="evidence" value="ECO:0007669"/>
    <property type="project" value="InterPro"/>
</dbReference>
<organism evidence="11 12">
    <name type="scientific">Naematelia encephala</name>
    <dbReference type="NCBI Taxonomy" id="71784"/>
    <lineage>
        <taxon>Eukaryota</taxon>
        <taxon>Fungi</taxon>
        <taxon>Dikarya</taxon>
        <taxon>Basidiomycota</taxon>
        <taxon>Agaricomycotina</taxon>
        <taxon>Tremellomycetes</taxon>
        <taxon>Tremellales</taxon>
        <taxon>Naemateliaceae</taxon>
        <taxon>Naematelia</taxon>
    </lineage>
</organism>
<dbReference type="InterPro" id="IPR002401">
    <property type="entry name" value="Cyt_P450_E_grp-I"/>
</dbReference>
<evidence type="ECO:0000256" key="4">
    <source>
        <dbReference type="ARBA" id="ARBA00022617"/>
    </source>
</evidence>
<dbReference type="GO" id="GO:0005506">
    <property type="term" value="F:iron ion binding"/>
    <property type="evidence" value="ECO:0007669"/>
    <property type="project" value="InterPro"/>
</dbReference>
<evidence type="ECO:0000256" key="3">
    <source>
        <dbReference type="ARBA" id="ARBA00010617"/>
    </source>
</evidence>
<comment type="similarity">
    <text evidence="3 10">Belongs to the cytochrome P450 family.</text>
</comment>
<evidence type="ECO:0000256" key="5">
    <source>
        <dbReference type="ARBA" id="ARBA00022723"/>
    </source>
</evidence>
<dbReference type="Pfam" id="PF00067">
    <property type="entry name" value="p450"/>
    <property type="match status" value="2"/>
</dbReference>